<feature type="signal peptide" evidence="2">
    <location>
        <begin position="1"/>
        <end position="23"/>
    </location>
</feature>
<dbReference type="Proteomes" id="UP001482620">
    <property type="component" value="Unassembled WGS sequence"/>
</dbReference>
<gene>
    <name evidence="4" type="ORF">ILYODFUR_006271</name>
</gene>
<dbReference type="InterPro" id="IPR013783">
    <property type="entry name" value="Ig-like_fold"/>
</dbReference>
<accession>A0ABV0SIW6</accession>
<dbReference type="SUPFAM" id="SSF49265">
    <property type="entry name" value="Fibronectin type III"/>
    <property type="match status" value="3"/>
</dbReference>
<dbReference type="Pfam" id="PF25552">
    <property type="entry name" value="LIFR_D4"/>
    <property type="match status" value="1"/>
</dbReference>
<dbReference type="InterPro" id="IPR050991">
    <property type="entry name" value="ECM_Regulatory_Proteins"/>
</dbReference>
<evidence type="ECO:0000256" key="1">
    <source>
        <dbReference type="ARBA" id="ARBA00022737"/>
    </source>
</evidence>
<dbReference type="InterPro" id="IPR040817">
    <property type="entry name" value="LIFR_D2"/>
</dbReference>
<dbReference type="SMART" id="SM00060">
    <property type="entry name" value="FN3"/>
    <property type="match status" value="3"/>
</dbReference>
<evidence type="ECO:0000256" key="2">
    <source>
        <dbReference type="SAM" id="SignalP"/>
    </source>
</evidence>
<name>A0ABV0SIW6_9TELE</name>
<dbReference type="PANTHER" id="PTHR46708">
    <property type="entry name" value="TENASCIN"/>
    <property type="match status" value="1"/>
</dbReference>
<keyword evidence="2" id="KW-0732">Signal</keyword>
<sequence>MRNVRLFCTNLLGLCFLFSDSQTEGCGDSGSLPPKPNISHFSDKQSLGVSWPRNQGASERDVYEIQISRTENHTIIYNRNVSISAGDSAQYTWTWLSDLPLECVDHSVRMRSLCHQTGPSPWSNWITNHGTKARDKFKIFPSQSVLKEGSNVMFCCVAPMGVNITSITLRGIPYPLLNIGDGVKAILVSNLAIPTNLIKILSVTCTDSAGKTSSVGKFVSFPPQKPRNLSCTTSDMINIRCSWDPGRKRDQYDRNNQTQTLHIENTDQAPIPCQSSSCIFPAVPQRQEYNIRVEVKDQLGEEMATYSFNISDRVSPVLEWDRVIPEVTEVSLSWTVLGNLTQNNFLCQVSVDAETIRELTLRSENGLYKVRLEGLHPNMGYSAKARCSVNGRLWGKWTWPVLFTTYPLVTLDLWRRIDYRSDSDIRHVTLLWKPHVFGRATTVKIQTYTVKWSQEGQTLTELKDSRQSQADISIGPKKCNFTIQAVLNKGSSIPAHITILPKDNSEIPPLKKNLNKTSAGGFSLWWDERTSVTCGYTVEWCILGGSASCTLQWIKVPEGNNTLFLPPGHFKSGCRYSFNIYGCTEHGDKLLEIQTGYTQELRSVKYPSLIKLVKSTHASVTLEWHYDEEDVAQPAFITGYLVTVQKVQSDTAPVLFNVSVGDPRQKSLTIEGLQQHQEYVCSVSALTKVGPGLPASITVRTKTNYFSHLTKILTPILLLLGCTALLWPQRIMLKNVLKKIFAYPAGMNIKTPEFESFLNEIDQKLQSHKVEECIGCDIEVMHIKPLWHESTILRTPEHTNTMCSPAFQPSLPPSCIPLQTGYCPQSTVLLCERPIHQQMMCLANKSYLSMIAEPQEVEFSEIRSSFETSDSCQRSCAAVSGYISNS</sequence>
<dbReference type="InterPro" id="IPR036116">
    <property type="entry name" value="FN3_sf"/>
</dbReference>
<organism evidence="4 5">
    <name type="scientific">Ilyodon furcidens</name>
    <name type="common">goldbreast splitfin</name>
    <dbReference type="NCBI Taxonomy" id="33524"/>
    <lineage>
        <taxon>Eukaryota</taxon>
        <taxon>Metazoa</taxon>
        <taxon>Chordata</taxon>
        <taxon>Craniata</taxon>
        <taxon>Vertebrata</taxon>
        <taxon>Euteleostomi</taxon>
        <taxon>Actinopterygii</taxon>
        <taxon>Neopterygii</taxon>
        <taxon>Teleostei</taxon>
        <taxon>Neoteleostei</taxon>
        <taxon>Acanthomorphata</taxon>
        <taxon>Ovalentaria</taxon>
        <taxon>Atherinomorphae</taxon>
        <taxon>Cyprinodontiformes</taxon>
        <taxon>Goodeidae</taxon>
        <taxon>Ilyodon</taxon>
    </lineage>
</organism>
<evidence type="ECO:0000313" key="5">
    <source>
        <dbReference type="Proteomes" id="UP001482620"/>
    </source>
</evidence>
<keyword evidence="1" id="KW-0677">Repeat</keyword>
<dbReference type="InterPro" id="IPR003961">
    <property type="entry name" value="FN3_dom"/>
</dbReference>
<dbReference type="Pfam" id="PF17971">
    <property type="entry name" value="LIFR_D2"/>
    <property type="match status" value="1"/>
</dbReference>
<dbReference type="EMBL" id="JAHRIQ010000382">
    <property type="protein sequence ID" value="MEQ2220515.1"/>
    <property type="molecule type" value="Genomic_DNA"/>
</dbReference>
<dbReference type="Pfam" id="PF00041">
    <property type="entry name" value="fn3"/>
    <property type="match status" value="1"/>
</dbReference>
<dbReference type="PROSITE" id="PS50853">
    <property type="entry name" value="FN3"/>
    <property type="match status" value="1"/>
</dbReference>
<dbReference type="Gene3D" id="2.60.40.10">
    <property type="entry name" value="Immunoglobulins"/>
    <property type="match status" value="6"/>
</dbReference>
<feature type="domain" description="Fibronectin type-III" evidence="3">
    <location>
        <begin position="606"/>
        <end position="706"/>
    </location>
</feature>
<feature type="chain" id="PRO_5046828435" description="Fibronectin type-III domain-containing protein" evidence="2">
    <location>
        <begin position="24"/>
        <end position="886"/>
    </location>
</feature>
<reference evidence="4 5" key="1">
    <citation type="submission" date="2021-06" db="EMBL/GenBank/DDBJ databases">
        <authorList>
            <person name="Palmer J.M."/>
        </authorList>
    </citation>
    <scope>NUCLEOTIDE SEQUENCE [LARGE SCALE GENOMIC DNA]</scope>
    <source>
        <strain evidence="5">if_2019</strain>
        <tissue evidence="4">Muscle</tissue>
    </source>
</reference>
<evidence type="ECO:0000313" key="4">
    <source>
        <dbReference type="EMBL" id="MEQ2220515.1"/>
    </source>
</evidence>
<comment type="caution">
    <text evidence="4">The sequence shown here is derived from an EMBL/GenBank/DDBJ whole genome shotgun (WGS) entry which is preliminary data.</text>
</comment>
<protein>
    <recommendedName>
        <fullName evidence="3">Fibronectin type-III domain-containing protein</fullName>
    </recommendedName>
</protein>
<dbReference type="CDD" id="cd00063">
    <property type="entry name" value="FN3"/>
    <property type="match status" value="1"/>
</dbReference>
<evidence type="ECO:0000259" key="3">
    <source>
        <dbReference type="PROSITE" id="PS50853"/>
    </source>
</evidence>
<dbReference type="PANTHER" id="PTHR46708:SF11">
    <property type="entry name" value="RECEPTOR-TYPE TYROSINE-PROTEIN PHOSPHATASE ETA-LIKE"/>
    <property type="match status" value="1"/>
</dbReference>
<keyword evidence="5" id="KW-1185">Reference proteome</keyword>
<proteinExistence type="predicted"/>